<evidence type="ECO:0000256" key="2">
    <source>
        <dbReference type="ARBA" id="ARBA00022692"/>
    </source>
</evidence>
<evidence type="ECO:0000256" key="5">
    <source>
        <dbReference type="SAM" id="Phobius"/>
    </source>
</evidence>
<evidence type="ECO:0000313" key="7">
    <source>
        <dbReference type="EMBL" id="KDQ08269.1"/>
    </source>
</evidence>
<protein>
    <recommendedName>
        <fullName evidence="6">CUE domain-containing protein</fullName>
    </recommendedName>
</protein>
<dbReference type="AlphaFoldDB" id="A0A067LYF1"/>
<dbReference type="GO" id="GO:0016020">
    <property type="term" value="C:membrane"/>
    <property type="evidence" value="ECO:0007669"/>
    <property type="project" value="UniProtKB-SubCell"/>
</dbReference>
<dbReference type="Proteomes" id="UP000027195">
    <property type="component" value="Unassembled WGS sequence"/>
</dbReference>
<dbReference type="PANTHER" id="PTHR43066">
    <property type="entry name" value="RHOMBOID-RELATED PROTEIN"/>
    <property type="match status" value="1"/>
</dbReference>
<sequence length="342" mass="37096">MSFHNAGVAKGLMLAVGVASLLTSLLDIKYYFHLQLVPHMSHHHQYWRLLVHHFTFSNSSELFIGEILLYNIAVNTERMFGSLKFGSFVVVSLLLSTVLSFASLLALHRFEMNVIPSGPIALIFSILYQHYRIVPSSYTYRISSISISNKAPMYFLALQLAIFQPPGSAVAAIVGLLVGLLYRSDIIGLKSYRIPHSVQRFASPILFPLIGSTRAAPRSSRAFPEERSQIRRDLEVITTALSARMGARGATAPASATTNGDAGAAETAGAAAAANQPSMMSQWVDELTGGGATPGGMRAPTEAEITQLVNMFPDIRREDVVTALQRSGSVEQAVETLLVSQT</sequence>
<dbReference type="PANTHER" id="PTHR43066:SF21">
    <property type="entry name" value="UBIQUITIN-ASSOCIATED DOMAIN-CONTAINING PROTEIN 2"/>
    <property type="match status" value="1"/>
</dbReference>
<dbReference type="STRING" id="930990.A0A067LYF1"/>
<keyword evidence="2 5" id="KW-0812">Transmembrane</keyword>
<feature type="transmembrane region" description="Helical" evidence="5">
    <location>
        <begin position="85"/>
        <end position="107"/>
    </location>
</feature>
<keyword evidence="8" id="KW-1185">Reference proteome</keyword>
<evidence type="ECO:0000259" key="6">
    <source>
        <dbReference type="PROSITE" id="PS51140"/>
    </source>
</evidence>
<dbReference type="GO" id="GO:0043130">
    <property type="term" value="F:ubiquitin binding"/>
    <property type="evidence" value="ECO:0007669"/>
    <property type="project" value="InterPro"/>
</dbReference>
<dbReference type="Pfam" id="PF01694">
    <property type="entry name" value="Rhomboid"/>
    <property type="match status" value="1"/>
</dbReference>
<dbReference type="PROSITE" id="PS51140">
    <property type="entry name" value="CUE"/>
    <property type="match status" value="1"/>
</dbReference>
<evidence type="ECO:0000256" key="3">
    <source>
        <dbReference type="ARBA" id="ARBA00022989"/>
    </source>
</evidence>
<dbReference type="Gene3D" id="1.20.1540.10">
    <property type="entry name" value="Rhomboid-like"/>
    <property type="match status" value="1"/>
</dbReference>
<reference evidence="8" key="1">
    <citation type="journal article" date="2014" name="Proc. Natl. Acad. Sci. U.S.A.">
        <title>Extensive sampling of basidiomycete genomes demonstrates inadequacy of the white-rot/brown-rot paradigm for wood decay fungi.</title>
        <authorList>
            <person name="Riley R."/>
            <person name="Salamov A.A."/>
            <person name="Brown D.W."/>
            <person name="Nagy L.G."/>
            <person name="Floudas D."/>
            <person name="Held B.W."/>
            <person name="Levasseur A."/>
            <person name="Lombard V."/>
            <person name="Morin E."/>
            <person name="Otillar R."/>
            <person name="Lindquist E.A."/>
            <person name="Sun H."/>
            <person name="LaButti K.M."/>
            <person name="Schmutz J."/>
            <person name="Jabbour D."/>
            <person name="Luo H."/>
            <person name="Baker S.E."/>
            <person name="Pisabarro A.G."/>
            <person name="Walton J.D."/>
            <person name="Blanchette R.A."/>
            <person name="Henrissat B."/>
            <person name="Martin F."/>
            <person name="Cullen D."/>
            <person name="Hibbett D.S."/>
            <person name="Grigoriev I.V."/>
        </authorList>
    </citation>
    <scope>NUCLEOTIDE SEQUENCE [LARGE SCALE GENOMIC DNA]</scope>
    <source>
        <strain evidence="8">FD-172 SS1</strain>
    </source>
</reference>
<dbReference type="SUPFAM" id="SSF144091">
    <property type="entry name" value="Rhomboid-like"/>
    <property type="match status" value="1"/>
</dbReference>
<dbReference type="InterPro" id="IPR022764">
    <property type="entry name" value="Peptidase_S54_rhomboid_dom"/>
</dbReference>
<dbReference type="FunCoup" id="A0A067LYF1">
    <property type="interactions" value="9"/>
</dbReference>
<dbReference type="GO" id="GO:0004252">
    <property type="term" value="F:serine-type endopeptidase activity"/>
    <property type="evidence" value="ECO:0007669"/>
    <property type="project" value="InterPro"/>
</dbReference>
<dbReference type="InParanoid" id="A0A067LYF1"/>
<dbReference type="Pfam" id="PF02845">
    <property type="entry name" value="CUE"/>
    <property type="match status" value="1"/>
</dbReference>
<evidence type="ECO:0000313" key="8">
    <source>
        <dbReference type="Proteomes" id="UP000027195"/>
    </source>
</evidence>
<feature type="domain" description="CUE" evidence="6">
    <location>
        <begin position="300"/>
        <end position="342"/>
    </location>
</feature>
<dbReference type="InterPro" id="IPR035952">
    <property type="entry name" value="Rhomboid-like_sf"/>
</dbReference>
<organism evidence="7 8">
    <name type="scientific">Botryobasidium botryosum (strain FD-172 SS1)</name>
    <dbReference type="NCBI Taxonomy" id="930990"/>
    <lineage>
        <taxon>Eukaryota</taxon>
        <taxon>Fungi</taxon>
        <taxon>Dikarya</taxon>
        <taxon>Basidiomycota</taxon>
        <taxon>Agaricomycotina</taxon>
        <taxon>Agaricomycetes</taxon>
        <taxon>Cantharellales</taxon>
        <taxon>Botryobasidiaceae</taxon>
        <taxon>Botryobasidium</taxon>
    </lineage>
</organism>
<dbReference type="EMBL" id="KL198093">
    <property type="protein sequence ID" value="KDQ08269.1"/>
    <property type="molecule type" value="Genomic_DNA"/>
</dbReference>
<feature type="transmembrane region" description="Helical" evidence="5">
    <location>
        <begin position="114"/>
        <end position="131"/>
    </location>
</feature>
<keyword evidence="3 5" id="KW-1133">Transmembrane helix</keyword>
<proteinExistence type="predicted"/>
<gene>
    <name evidence="7" type="ORF">BOTBODRAFT_191890</name>
</gene>
<dbReference type="HOGENOM" id="CLU_057574_2_0_1"/>
<keyword evidence="4 5" id="KW-0472">Membrane</keyword>
<dbReference type="OrthoDB" id="272778at2759"/>
<evidence type="ECO:0000256" key="4">
    <source>
        <dbReference type="ARBA" id="ARBA00023136"/>
    </source>
</evidence>
<feature type="transmembrane region" description="Helical" evidence="5">
    <location>
        <begin position="12"/>
        <end position="32"/>
    </location>
</feature>
<accession>A0A067LYF1</accession>
<feature type="transmembrane region" description="Helical" evidence="5">
    <location>
        <begin position="151"/>
        <end position="182"/>
    </location>
</feature>
<name>A0A067LYF1_BOTB1</name>
<dbReference type="InterPro" id="IPR003892">
    <property type="entry name" value="CUE"/>
</dbReference>
<evidence type="ECO:0000256" key="1">
    <source>
        <dbReference type="ARBA" id="ARBA00004141"/>
    </source>
</evidence>
<comment type="subcellular location">
    <subcellularLocation>
        <location evidence="1">Membrane</location>
        <topology evidence="1">Multi-pass membrane protein</topology>
    </subcellularLocation>
</comment>